<dbReference type="Gene3D" id="3.30.1490.100">
    <property type="entry name" value="DNA polymerase, Y-family, little finger domain"/>
    <property type="match status" value="1"/>
</dbReference>
<evidence type="ECO:0000256" key="8">
    <source>
        <dbReference type="ARBA" id="ARBA00022705"/>
    </source>
</evidence>
<evidence type="ECO:0000256" key="10">
    <source>
        <dbReference type="ARBA" id="ARBA00022763"/>
    </source>
</evidence>
<dbReference type="FunFam" id="1.10.150.20:FF:000019">
    <property type="entry name" value="DNA polymerase IV"/>
    <property type="match status" value="1"/>
</dbReference>
<dbReference type="PANTHER" id="PTHR11076">
    <property type="entry name" value="DNA REPAIR POLYMERASE UMUC / TRANSFERASE FAMILY MEMBER"/>
    <property type="match status" value="1"/>
</dbReference>
<feature type="binding site" evidence="16">
    <location>
        <position position="22"/>
    </location>
    <ligand>
        <name>Mg(2+)</name>
        <dbReference type="ChEBI" id="CHEBI:18420"/>
    </ligand>
</feature>
<dbReference type="EMBL" id="AJYA01000018">
    <property type="protein sequence ID" value="EIM76780.1"/>
    <property type="molecule type" value="Genomic_DNA"/>
</dbReference>
<keyword evidence="7 16" id="KW-0548">Nucleotidyltransferase</keyword>
<evidence type="ECO:0000256" key="11">
    <source>
        <dbReference type="ARBA" id="ARBA00022842"/>
    </source>
</evidence>
<comment type="similarity">
    <text evidence="2 16">Belongs to the DNA polymerase type-Y family.</text>
</comment>
<keyword evidence="10 16" id="KW-0227">DNA damage</keyword>
<dbReference type="SUPFAM" id="SSF56672">
    <property type="entry name" value="DNA/RNA polymerases"/>
    <property type="match status" value="1"/>
</dbReference>
<dbReference type="InterPro" id="IPR024728">
    <property type="entry name" value="PolY_HhH_motif"/>
</dbReference>
<dbReference type="STRING" id="1189621.A3SI_08716"/>
<dbReference type="GO" id="GO:0042276">
    <property type="term" value="P:error-prone translesion synthesis"/>
    <property type="evidence" value="ECO:0007669"/>
    <property type="project" value="TreeGrafter"/>
</dbReference>
<feature type="binding site" evidence="16">
    <location>
        <position position="116"/>
    </location>
    <ligand>
        <name>Mg(2+)</name>
        <dbReference type="ChEBI" id="CHEBI:18420"/>
    </ligand>
</feature>
<keyword evidence="13 16" id="KW-0238">DNA-binding</keyword>
<comment type="caution">
    <text evidence="18">The sequence shown here is derived from an EMBL/GenBank/DDBJ whole genome shotgun (WGS) entry which is preliminary data.</text>
</comment>
<dbReference type="Pfam" id="PF11799">
    <property type="entry name" value="IMS_C"/>
    <property type="match status" value="1"/>
</dbReference>
<evidence type="ECO:0000313" key="18">
    <source>
        <dbReference type="EMBL" id="EIM76780.1"/>
    </source>
</evidence>
<dbReference type="Gene3D" id="3.30.70.270">
    <property type="match status" value="1"/>
</dbReference>
<dbReference type="InterPro" id="IPR001126">
    <property type="entry name" value="UmuC"/>
</dbReference>
<evidence type="ECO:0000256" key="5">
    <source>
        <dbReference type="ARBA" id="ARBA00022490"/>
    </source>
</evidence>
<dbReference type="PROSITE" id="PS50173">
    <property type="entry name" value="UMUC"/>
    <property type="match status" value="1"/>
</dbReference>
<keyword evidence="9 16" id="KW-0479">Metal-binding</keyword>
<dbReference type="GO" id="GO:0009432">
    <property type="term" value="P:SOS response"/>
    <property type="evidence" value="ECO:0007669"/>
    <property type="project" value="UniProtKB-ARBA"/>
</dbReference>
<keyword evidence="11 16" id="KW-0460">Magnesium</keyword>
<evidence type="ECO:0000256" key="4">
    <source>
        <dbReference type="ARBA" id="ARBA00022457"/>
    </source>
</evidence>
<dbReference type="HAMAP" id="MF_01113">
    <property type="entry name" value="DNApol_IV"/>
    <property type="match status" value="1"/>
</dbReference>
<feature type="site" description="Substrate discrimination" evidence="16">
    <location>
        <position position="27"/>
    </location>
</feature>
<feature type="domain" description="UmuC" evidence="17">
    <location>
        <begin position="18"/>
        <end position="198"/>
    </location>
</feature>
<dbReference type="Proteomes" id="UP000005551">
    <property type="component" value="Unassembled WGS sequence"/>
</dbReference>
<dbReference type="EC" id="2.7.7.7" evidence="16"/>
<dbReference type="GO" id="GO:0003887">
    <property type="term" value="F:DNA-directed DNA polymerase activity"/>
    <property type="evidence" value="ECO:0007669"/>
    <property type="project" value="UniProtKB-UniRule"/>
</dbReference>
<evidence type="ECO:0000256" key="14">
    <source>
        <dbReference type="ARBA" id="ARBA00023204"/>
    </source>
</evidence>
<comment type="cofactor">
    <cofactor evidence="16">
        <name>Mg(2+)</name>
        <dbReference type="ChEBI" id="CHEBI:18420"/>
    </cofactor>
    <text evidence="16">Binds 2 magnesium ions per subunit.</text>
</comment>
<evidence type="ECO:0000256" key="3">
    <source>
        <dbReference type="ARBA" id="ARBA00011245"/>
    </source>
</evidence>
<dbReference type="GO" id="GO:0005829">
    <property type="term" value="C:cytosol"/>
    <property type="evidence" value="ECO:0007669"/>
    <property type="project" value="TreeGrafter"/>
</dbReference>
<dbReference type="PATRIC" id="fig|1189621.3.peg.1823"/>
<dbReference type="GO" id="GO:0006281">
    <property type="term" value="P:DNA repair"/>
    <property type="evidence" value="ECO:0007669"/>
    <property type="project" value="UniProtKB-UniRule"/>
</dbReference>
<dbReference type="InterPro" id="IPR036775">
    <property type="entry name" value="DNA_pol_Y-fam_lit_finger_sf"/>
</dbReference>
<dbReference type="GO" id="GO:0000287">
    <property type="term" value="F:magnesium ion binding"/>
    <property type="evidence" value="ECO:0007669"/>
    <property type="project" value="UniProtKB-UniRule"/>
</dbReference>
<evidence type="ECO:0000313" key="19">
    <source>
        <dbReference type="Proteomes" id="UP000005551"/>
    </source>
</evidence>
<dbReference type="InterPro" id="IPR043502">
    <property type="entry name" value="DNA/RNA_pol_sf"/>
</dbReference>
<dbReference type="GO" id="GO:0006261">
    <property type="term" value="P:DNA-templated DNA replication"/>
    <property type="evidence" value="ECO:0007669"/>
    <property type="project" value="UniProtKB-UniRule"/>
</dbReference>
<keyword evidence="5 16" id="KW-0963">Cytoplasm</keyword>
<keyword evidence="4 16" id="KW-0515">Mutator protein</keyword>
<comment type="catalytic activity">
    <reaction evidence="15 16">
        <text>DNA(n) + a 2'-deoxyribonucleoside 5'-triphosphate = DNA(n+1) + diphosphate</text>
        <dbReference type="Rhea" id="RHEA:22508"/>
        <dbReference type="Rhea" id="RHEA-COMP:17339"/>
        <dbReference type="Rhea" id="RHEA-COMP:17340"/>
        <dbReference type="ChEBI" id="CHEBI:33019"/>
        <dbReference type="ChEBI" id="CHEBI:61560"/>
        <dbReference type="ChEBI" id="CHEBI:173112"/>
        <dbReference type="EC" id="2.7.7.7"/>
    </reaction>
</comment>
<reference evidence="18 19" key="1">
    <citation type="submission" date="2012-05" db="EMBL/GenBank/DDBJ databases">
        <title>Genome sequence of Nitritalea halalkaliphila LW7.</title>
        <authorList>
            <person name="Jangir P.K."/>
            <person name="Singh A."/>
            <person name="Shivaji S."/>
            <person name="Sharma R."/>
        </authorList>
    </citation>
    <scope>NUCLEOTIDE SEQUENCE [LARGE SCALE GENOMIC DNA]</scope>
    <source>
        <strain evidence="18 19">LW7</strain>
    </source>
</reference>
<dbReference type="NCBIfam" id="NF002677">
    <property type="entry name" value="PRK02406.1"/>
    <property type="match status" value="1"/>
</dbReference>
<dbReference type="GO" id="GO:0003684">
    <property type="term" value="F:damaged DNA binding"/>
    <property type="evidence" value="ECO:0007669"/>
    <property type="project" value="InterPro"/>
</dbReference>
<comment type="subunit">
    <text evidence="3 16">Monomer.</text>
</comment>
<keyword evidence="6 16" id="KW-0808">Transferase</keyword>
<evidence type="ECO:0000256" key="12">
    <source>
        <dbReference type="ARBA" id="ARBA00022932"/>
    </source>
</evidence>
<dbReference type="PANTHER" id="PTHR11076:SF33">
    <property type="entry name" value="DNA POLYMERASE KAPPA"/>
    <property type="match status" value="1"/>
</dbReference>
<accession>I5C4M8</accession>
<evidence type="ECO:0000259" key="17">
    <source>
        <dbReference type="PROSITE" id="PS50173"/>
    </source>
</evidence>
<dbReference type="AlphaFoldDB" id="I5C4M8"/>
<protein>
    <recommendedName>
        <fullName evidence="16">DNA polymerase IV</fullName>
        <shortName evidence="16">Pol IV</shortName>
        <ecNumber evidence="16">2.7.7.7</ecNumber>
    </recommendedName>
</protein>
<dbReference type="Pfam" id="PF11798">
    <property type="entry name" value="IMS_HHH"/>
    <property type="match status" value="1"/>
</dbReference>
<dbReference type="Gene3D" id="3.40.1170.60">
    <property type="match status" value="1"/>
</dbReference>
<organism evidence="18 19">
    <name type="scientific">Nitritalea halalkaliphila LW7</name>
    <dbReference type="NCBI Taxonomy" id="1189621"/>
    <lineage>
        <taxon>Bacteria</taxon>
        <taxon>Pseudomonadati</taxon>
        <taxon>Bacteroidota</taxon>
        <taxon>Cytophagia</taxon>
        <taxon>Cytophagales</taxon>
        <taxon>Cyclobacteriaceae</taxon>
        <taxon>Nitritalea</taxon>
    </lineage>
</organism>
<keyword evidence="12 16" id="KW-0239">DNA-directed DNA polymerase</keyword>
<dbReference type="Gene3D" id="1.10.150.20">
    <property type="entry name" value="5' to 3' exonuclease, C-terminal subdomain"/>
    <property type="match status" value="1"/>
</dbReference>
<feature type="active site" evidence="16">
    <location>
        <position position="117"/>
    </location>
</feature>
<comment type="subcellular location">
    <subcellularLocation>
        <location evidence="1 16">Cytoplasm</location>
    </subcellularLocation>
</comment>
<dbReference type="SUPFAM" id="SSF100879">
    <property type="entry name" value="Lesion bypass DNA polymerase (Y-family), little finger domain"/>
    <property type="match status" value="1"/>
</dbReference>
<dbReference type="InterPro" id="IPR043128">
    <property type="entry name" value="Rev_trsase/Diguanyl_cyclase"/>
</dbReference>
<dbReference type="FunFam" id="3.30.1490.100:FF:000004">
    <property type="entry name" value="DNA polymerase IV"/>
    <property type="match status" value="1"/>
</dbReference>
<dbReference type="Pfam" id="PF00817">
    <property type="entry name" value="IMS"/>
    <property type="match status" value="1"/>
</dbReference>
<dbReference type="InterPro" id="IPR050116">
    <property type="entry name" value="DNA_polymerase-Y"/>
</dbReference>
<dbReference type="FunFam" id="3.40.1170.60:FF:000001">
    <property type="entry name" value="DNA polymerase IV"/>
    <property type="match status" value="1"/>
</dbReference>
<dbReference type="CDD" id="cd03586">
    <property type="entry name" value="PolY_Pol_IV_kappa"/>
    <property type="match status" value="1"/>
</dbReference>
<evidence type="ECO:0000256" key="15">
    <source>
        <dbReference type="ARBA" id="ARBA00049244"/>
    </source>
</evidence>
<evidence type="ECO:0000256" key="7">
    <source>
        <dbReference type="ARBA" id="ARBA00022695"/>
    </source>
</evidence>
<evidence type="ECO:0000256" key="1">
    <source>
        <dbReference type="ARBA" id="ARBA00004496"/>
    </source>
</evidence>
<gene>
    <name evidence="16" type="primary">dinB</name>
    <name evidence="18" type="ORF">A3SI_08716</name>
</gene>
<dbReference type="InterPro" id="IPR017961">
    <property type="entry name" value="DNA_pol_Y-fam_little_finger"/>
</dbReference>
<name>I5C4M8_9BACT</name>
<evidence type="ECO:0000256" key="13">
    <source>
        <dbReference type="ARBA" id="ARBA00023125"/>
    </source>
</evidence>
<dbReference type="InterPro" id="IPR022880">
    <property type="entry name" value="DNApol_IV"/>
</dbReference>
<evidence type="ECO:0000256" key="6">
    <source>
        <dbReference type="ARBA" id="ARBA00022679"/>
    </source>
</evidence>
<keyword evidence="8 16" id="KW-0235">DNA replication</keyword>
<sequence>MNKQEKERGQEAVRWRKIIHVDMDAFFASVEQRDHPELRGKPVAVGGDGERGVVAAASYEARAYGVRSAMPGKLAIRKCPHLLFVPPRFSVYKEVSQQVQEIFFSFTDFVEPLSLDEAFLDVTENKFGYKSAIYMAYLIRKRIFQETGLTASAGVSYNKFLAKTASDLRKPNGQAVILPEDAAEFLERLPVEKFYGVGKVTAAKLNRFGIYSGADLKSFSLAFLTKHFGKSGQHYYQIVRGIHDSPVQPDRMRKSISVESTFEQDISARNELDFALQRLLEDLKKRLRKQGLKGRTAVLKLKYSDFSQQTRSRSQEHYIPEEALEEFYRALLEQEPLKQPIRLMGVGLQKLNTQPEQHGVQLHIVFP</sequence>
<comment type="function">
    <text evidence="16">Poorly processive, error-prone DNA polymerase involved in untargeted mutagenesis. Copies undamaged DNA at stalled replication forks, which arise in vivo from mismatched or misaligned primer ends. These misaligned primers can be extended by PolIV. Exhibits no 3'-5' exonuclease (proofreading) activity. May be involved in translesional synthesis, in conjunction with the beta clamp from PolIII.</text>
</comment>
<dbReference type="RefSeq" id="WP_009054676.1">
    <property type="nucleotide sequence ID" value="NZ_AJYA01000018.1"/>
</dbReference>
<keyword evidence="19" id="KW-1185">Reference proteome</keyword>
<keyword evidence="14 16" id="KW-0234">DNA repair</keyword>
<evidence type="ECO:0000256" key="9">
    <source>
        <dbReference type="ARBA" id="ARBA00022723"/>
    </source>
</evidence>
<evidence type="ECO:0000256" key="16">
    <source>
        <dbReference type="HAMAP-Rule" id="MF_01113"/>
    </source>
</evidence>
<proteinExistence type="inferred from homology"/>
<evidence type="ECO:0000256" key="2">
    <source>
        <dbReference type="ARBA" id="ARBA00010945"/>
    </source>
</evidence>